<keyword evidence="1" id="KW-0732">Signal</keyword>
<sequence>MKYFSFLFFILLFPLSGLSAEYEENHYFPLHDATSANKMKELSGKINFKIGIMYSPCIISSEEYIFPSMVIKLNQCLVNTNDMKIPLQAKIKLIYSDKRYLSGLKMDYKLTSGSNDIYIPQSKFKGNSLVMELEYD</sequence>
<dbReference type="EMBL" id="LXEW01000024">
    <property type="protein sequence ID" value="OAT52205.1"/>
    <property type="molecule type" value="Genomic_DNA"/>
</dbReference>
<comment type="caution">
    <text evidence="2">The sequence shown here is derived from an EMBL/GenBank/DDBJ whole genome shotgun (WGS) entry which is preliminary data.</text>
</comment>
<reference evidence="2 3" key="1">
    <citation type="submission" date="2016-04" db="EMBL/GenBank/DDBJ databases">
        <title>ATOL: Assembling a taxonomically balanced genome-scale reconstruction of the evolutionary history of the Enterobacteriaceae.</title>
        <authorList>
            <person name="Plunkett G.III."/>
            <person name="Neeno-Eckwall E.C."/>
            <person name="Glasner J.D."/>
            <person name="Perna N.T."/>
        </authorList>
    </citation>
    <scope>NUCLEOTIDE SEQUENCE [LARGE SCALE GENOMIC DNA]</scope>
    <source>
        <strain evidence="2 3">ATCC 35613</strain>
    </source>
</reference>
<evidence type="ECO:0000313" key="2">
    <source>
        <dbReference type="EMBL" id="OAT52205.1"/>
    </source>
</evidence>
<feature type="signal peptide" evidence="1">
    <location>
        <begin position="1"/>
        <end position="19"/>
    </location>
</feature>
<evidence type="ECO:0000313" key="3">
    <source>
        <dbReference type="Proteomes" id="UP000078224"/>
    </source>
</evidence>
<dbReference type="RefSeq" id="WP_068908344.1">
    <property type="nucleotide sequence ID" value="NZ_LXEW01000024.1"/>
</dbReference>
<protein>
    <submittedName>
        <fullName evidence="2">Uncharacterized protein</fullName>
    </submittedName>
</protein>
<accession>A0A1B7JWE9</accession>
<dbReference type="AlphaFoldDB" id="A0A1B7JWE9"/>
<dbReference type="PATRIC" id="fig|1354272.4.peg.1647"/>
<evidence type="ECO:0000256" key="1">
    <source>
        <dbReference type="SAM" id="SignalP"/>
    </source>
</evidence>
<organism evidence="2 3">
    <name type="scientific">Providencia heimbachae ATCC 35613</name>
    <dbReference type="NCBI Taxonomy" id="1354272"/>
    <lineage>
        <taxon>Bacteria</taxon>
        <taxon>Pseudomonadati</taxon>
        <taxon>Pseudomonadota</taxon>
        <taxon>Gammaproteobacteria</taxon>
        <taxon>Enterobacterales</taxon>
        <taxon>Morganellaceae</taxon>
        <taxon>Providencia</taxon>
    </lineage>
</organism>
<keyword evidence="3" id="KW-1185">Reference proteome</keyword>
<name>A0A1B7JWE9_9GAMM</name>
<dbReference type="Proteomes" id="UP000078224">
    <property type="component" value="Unassembled WGS sequence"/>
</dbReference>
<feature type="chain" id="PRO_5008595594" evidence="1">
    <location>
        <begin position="20"/>
        <end position="136"/>
    </location>
</feature>
<gene>
    <name evidence="2" type="ORF">M998_1619</name>
</gene>
<proteinExistence type="predicted"/>